<feature type="region of interest" description="Disordered" evidence="1">
    <location>
        <begin position="181"/>
        <end position="200"/>
    </location>
</feature>
<feature type="region of interest" description="Disordered" evidence="1">
    <location>
        <begin position="138"/>
        <end position="164"/>
    </location>
</feature>
<keyword evidence="3" id="KW-1185">Reference proteome</keyword>
<protein>
    <submittedName>
        <fullName evidence="2">Uncharacterized protein</fullName>
    </submittedName>
</protein>
<proteinExistence type="predicted"/>
<organism evidence="2 3">
    <name type="scientific">[Candida] anglica</name>
    <dbReference type="NCBI Taxonomy" id="148631"/>
    <lineage>
        <taxon>Eukaryota</taxon>
        <taxon>Fungi</taxon>
        <taxon>Dikarya</taxon>
        <taxon>Ascomycota</taxon>
        <taxon>Saccharomycotina</taxon>
        <taxon>Pichiomycetes</taxon>
        <taxon>Debaryomycetaceae</taxon>
        <taxon>Kurtzmaniella</taxon>
    </lineage>
</organism>
<evidence type="ECO:0000313" key="3">
    <source>
        <dbReference type="Proteomes" id="UP001497600"/>
    </source>
</evidence>
<feature type="region of interest" description="Disordered" evidence="1">
    <location>
        <begin position="205"/>
        <end position="235"/>
    </location>
</feature>
<gene>
    <name evidence="2" type="ORF">CAAN4_H10946</name>
</gene>
<evidence type="ECO:0000256" key="1">
    <source>
        <dbReference type="SAM" id="MobiDB-lite"/>
    </source>
</evidence>
<dbReference type="Proteomes" id="UP001497600">
    <property type="component" value="Chromosome H"/>
</dbReference>
<accession>A0ABP0EN35</accession>
<dbReference type="EMBL" id="OZ004260">
    <property type="protein sequence ID" value="CAK7921169.1"/>
    <property type="molecule type" value="Genomic_DNA"/>
</dbReference>
<feature type="compositionally biased region" description="Polar residues" evidence="1">
    <location>
        <begin position="218"/>
        <end position="235"/>
    </location>
</feature>
<feature type="compositionally biased region" description="Polar residues" evidence="1">
    <location>
        <begin position="181"/>
        <end position="191"/>
    </location>
</feature>
<feature type="compositionally biased region" description="Polar residues" evidence="1">
    <location>
        <begin position="138"/>
        <end position="163"/>
    </location>
</feature>
<reference evidence="2 3" key="1">
    <citation type="submission" date="2024-01" db="EMBL/GenBank/DDBJ databases">
        <authorList>
            <consortium name="Genoscope - CEA"/>
            <person name="William W."/>
        </authorList>
    </citation>
    <scope>NUCLEOTIDE SEQUENCE [LARGE SCALE GENOMIC DNA]</scope>
    <source>
        <strain evidence="2 3">29B2s-10</strain>
    </source>
</reference>
<name>A0ABP0EN35_9ASCO</name>
<evidence type="ECO:0000313" key="2">
    <source>
        <dbReference type="EMBL" id="CAK7921169.1"/>
    </source>
</evidence>
<feature type="compositionally biased region" description="Low complexity" evidence="1">
    <location>
        <begin position="207"/>
        <end position="217"/>
    </location>
</feature>
<sequence>MTDFNGLGILLEEKEHPLHETIENIRQEEFEKEIHQDHENENISSEAGSELLLPPLPDEEDINPIVPSIFSTNTYTNNTTMENKSLSGFNSPFSNTDKNLESSYFTEDSRRGSDYSEILSNSCLSSYELSSPGLNMDSNTFQNFPSTSANTPAKDASQPSTSPLKRLKSLKNGIRKLSLSSKSAPVSNLPTPTLPIRPVLSPIQTFSKRSSQDSSDSILTDNNFMNSSDRQSFPSLTMSKRARALSSSALTPLTPSYSSPVITLSENLQNSKRSLLNIEHSYFDSLQTSKNNQNNNLSNNIEGEYYKSNDRNRSITELSKPSELLDYLMFLKDQKKSVTDAFELTRQRLKDSGWCSEHDLNNLQLQQDSSLCQLETKLLQIKERLDSEFNMSLFNESSQMCTNSRRFSERTINSDIEKQALSPSLKTLENRCFSFSEIR</sequence>